<keyword evidence="2" id="KW-0064">Aspartyl protease</keyword>
<gene>
    <name evidence="4" type="ORF">X797_009720</name>
</gene>
<feature type="domain" description="Peptidase A1" evidence="3">
    <location>
        <begin position="1"/>
        <end position="255"/>
    </location>
</feature>
<dbReference type="GO" id="GO:0006508">
    <property type="term" value="P:proteolysis"/>
    <property type="evidence" value="ECO:0007669"/>
    <property type="project" value="InterPro"/>
</dbReference>
<evidence type="ECO:0000256" key="2">
    <source>
        <dbReference type="ARBA" id="ARBA00022750"/>
    </source>
</evidence>
<name>A0A0A1UQG7_9HYPO</name>
<comment type="similarity">
    <text evidence="1">Belongs to the peptidase A1 family.</text>
</comment>
<dbReference type="SUPFAM" id="SSF50630">
    <property type="entry name" value="Acid proteases"/>
    <property type="match status" value="1"/>
</dbReference>
<dbReference type="Gene3D" id="2.40.70.10">
    <property type="entry name" value="Acid Proteases"/>
    <property type="match status" value="1"/>
</dbReference>
<dbReference type="HOGENOM" id="CLU_966703_0_0_1"/>
<accession>A0A0A1UQG7</accession>
<dbReference type="InterPro" id="IPR001461">
    <property type="entry name" value="Aspartic_peptidase_A1"/>
</dbReference>
<dbReference type="InterPro" id="IPR021109">
    <property type="entry name" value="Peptidase_aspartic_dom_sf"/>
</dbReference>
<dbReference type="Proteomes" id="UP000030151">
    <property type="component" value="Unassembled WGS sequence"/>
</dbReference>
<dbReference type="EMBL" id="JELW01000039">
    <property type="protein sequence ID" value="EXU97267.1"/>
    <property type="molecule type" value="Genomic_DNA"/>
</dbReference>
<proteinExistence type="inferred from homology"/>
<dbReference type="PROSITE" id="PS51767">
    <property type="entry name" value="PEPTIDASE_A1"/>
    <property type="match status" value="1"/>
</dbReference>
<evidence type="ECO:0000313" key="4">
    <source>
        <dbReference type="EMBL" id="EXU97267.1"/>
    </source>
</evidence>
<dbReference type="Pfam" id="PF00026">
    <property type="entry name" value="Asp"/>
    <property type="match status" value="1"/>
</dbReference>
<dbReference type="AlphaFoldDB" id="A0A0A1UQG7"/>
<organism evidence="4 5">
    <name type="scientific">Metarhizium robertsii</name>
    <dbReference type="NCBI Taxonomy" id="568076"/>
    <lineage>
        <taxon>Eukaryota</taxon>
        <taxon>Fungi</taxon>
        <taxon>Dikarya</taxon>
        <taxon>Ascomycota</taxon>
        <taxon>Pezizomycotina</taxon>
        <taxon>Sordariomycetes</taxon>
        <taxon>Hypocreomycetidae</taxon>
        <taxon>Hypocreales</taxon>
        <taxon>Clavicipitaceae</taxon>
        <taxon>Metarhizium</taxon>
    </lineage>
</organism>
<sequence>MELSIKALLRKIFKNLVDSTLPLGRVEIGMADVSYQDIEPWGALGFTSTGAGSDFLDRLLERASIQSKLLSLNYQNKGGYITVGGIDVKKFAGPLQTAPLIPTSNNADAEFSTNDPNSFFVHRVIVNKLSVTADDGTNTFIWDKKTAPKGKEFILDTGAPNCWIPFNIWSELVRSLHVSANYNKVECSAMEASKGTINFSFGTTTIKVPFKDFFTRIGDSCFLAAKRGRIGILGASFLRSAYLALDYSNHKAYLAQTADCGTETVAIGSGPNAVSDITSLVGKCPAGN</sequence>
<dbReference type="InterPro" id="IPR033121">
    <property type="entry name" value="PEPTIDASE_A1"/>
</dbReference>
<evidence type="ECO:0000313" key="5">
    <source>
        <dbReference type="Proteomes" id="UP000030151"/>
    </source>
</evidence>
<dbReference type="InterPro" id="IPR001969">
    <property type="entry name" value="Aspartic_peptidase_AS"/>
</dbReference>
<protein>
    <submittedName>
        <fullName evidence="4">Peptidase A1family protein</fullName>
    </submittedName>
</protein>
<dbReference type="eggNOG" id="KOG1339">
    <property type="taxonomic scope" value="Eukaryota"/>
</dbReference>
<comment type="caution">
    <text evidence="4">The sequence shown here is derived from an EMBL/GenBank/DDBJ whole genome shotgun (WGS) entry which is preliminary data.</text>
</comment>
<dbReference type="PANTHER" id="PTHR47966:SF51">
    <property type="entry name" value="BETA-SITE APP-CLEAVING ENZYME, ISOFORM A-RELATED"/>
    <property type="match status" value="1"/>
</dbReference>
<keyword evidence="2" id="KW-0645">Protease</keyword>
<dbReference type="PROSITE" id="PS00141">
    <property type="entry name" value="ASP_PROTEASE"/>
    <property type="match status" value="1"/>
</dbReference>
<dbReference type="GO" id="GO:0004190">
    <property type="term" value="F:aspartic-type endopeptidase activity"/>
    <property type="evidence" value="ECO:0007669"/>
    <property type="project" value="UniProtKB-KW"/>
</dbReference>
<evidence type="ECO:0000256" key="1">
    <source>
        <dbReference type="ARBA" id="ARBA00007447"/>
    </source>
</evidence>
<evidence type="ECO:0000259" key="3">
    <source>
        <dbReference type="PROSITE" id="PS51767"/>
    </source>
</evidence>
<keyword evidence="2" id="KW-0378">Hydrolase</keyword>
<reference evidence="4 5" key="1">
    <citation type="submission" date="2014-02" db="EMBL/GenBank/DDBJ databases">
        <title>The genome sequence of the entomopathogenic fungus Metarhizium robertsii ARSEF 2575.</title>
        <authorList>
            <person name="Giuliano Garisto Donzelli B."/>
            <person name="Roe B.A."/>
            <person name="Macmil S.L."/>
            <person name="Krasnoff S.B."/>
            <person name="Gibson D.M."/>
        </authorList>
    </citation>
    <scope>NUCLEOTIDE SEQUENCE [LARGE SCALE GENOMIC DNA]</scope>
    <source>
        <strain evidence="4 5">ARSEF 2575</strain>
    </source>
</reference>
<dbReference type="PANTHER" id="PTHR47966">
    <property type="entry name" value="BETA-SITE APP-CLEAVING ENZYME, ISOFORM A-RELATED"/>
    <property type="match status" value="1"/>
</dbReference>